<name>A0A1U9NPI0_9BACT</name>
<evidence type="ECO:0000256" key="2">
    <source>
        <dbReference type="ARBA" id="ARBA00023015"/>
    </source>
</evidence>
<dbReference type="CDD" id="cd06171">
    <property type="entry name" value="Sigma70_r4"/>
    <property type="match status" value="1"/>
</dbReference>
<evidence type="ECO:0000313" key="8">
    <source>
        <dbReference type="EMBL" id="AQT69745.1"/>
    </source>
</evidence>
<keyword evidence="5" id="KW-0804">Transcription</keyword>
<dbReference type="GO" id="GO:0016987">
    <property type="term" value="F:sigma factor activity"/>
    <property type="evidence" value="ECO:0007669"/>
    <property type="project" value="UniProtKB-KW"/>
</dbReference>
<dbReference type="InterPro" id="IPR013325">
    <property type="entry name" value="RNA_pol_sigma_r2"/>
</dbReference>
<dbReference type="Pfam" id="PF04542">
    <property type="entry name" value="Sigma70_r2"/>
    <property type="match status" value="1"/>
</dbReference>
<evidence type="ECO:0000259" key="7">
    <source>
        <dbReference type="Pfam" id="PF08281"/>
    </source>
</evidence>
<evidence type="ECO:0000259" key="6">
    <source>
        <dbReference type="Pfam" id="PF04542"/>
    </source>
</evidence>
<dbReference type="InterPro" id="IPR013249">
    <property type="entry name" value="RNA_pol_sigma70_r4_t2"/>
</dbReference>
<dbReference type="STRING" id="1936003.STSP2_02942"/>
<evidence type="ECO:0000256" key="1">
    <source>
        <dbReference type="ARBA" id="ARBA00010641"/>
    </source>
</evidence>
<keyword evidence="4" id="KW-0238">DNA-binding</keyword>
<keyword evidence="2" id="KW-0805">Transcription regulation</keyword>
<comment type="similarity">
    <text evidence="1">Belongs to the sigma-70 factor family. ECF subfamily.</text>
</comment>
<dbReference type="InterPro" id="IPR013324">
    <property type="entry name" value="RNA_pol_sigma_r3/r4-like"/>
</dbReference>
<dbReference type="Gene3D" id="1.10.10.10">
    <property type="entry name" value="Winged helix-like DNA-binding domain superfamily/Winged helix DNA-binding domain"/>
    <property type="match status" value="1"/>
</dbReference>
<gene>
    <name evidence="8" type="primary">sigW_5</name>
    <name evidence="8" type="ORF">STSP2_02942</name>
</gene>
<dbReference type="Proteomes" id="UP000189674">
    <property type="component" value="Chromosome"/>
</dbReference>
<proteinExistence type="inferred from homology"/>
<evidence type="ECO:0000256" key="3">
    <source>
        <dbReference type="ARBA" id="ARBA00023082"/>
    </source>
</evidence>
<organism evidence="8 9">
    <name type="scientific">Anaerohalosphaera lusitana</name>
    <dbReference type="NCBI Taxonomy" id="1936003"/>
    <lineage>
        <taxon>Bacteria</taxon>
        <taxon>Pseudomonadati</taxon>
        <taxon>Planctomycetota</taxon>
        <taxon>Phycisphaerae</taxon>
        <taxon>Sedimentisphaerales</taxon>
        <taxon>Anaerohalosphaeraceae</taxon>
        <taxon>Anaerohalosphaera</taxon>
    </lineage>
</organism>
<reference evidence="9" key="1">
    <citation type="submission" date="2017-02" db="EMBL/GenBank/DDBJ databases">
        <title>Comparative genomics and description of representatives of a novel lineage of planctomycetes thriving in anoxic sediments.</title>
        <authorList>
            <person name="Spring S."/>
            <person name="Bunk B."/>
            <person name="Sproer C."/>
        </authorList>
    </citation>
    <scope>NUCLEOTIDE SEQUENCE [LARGE SCALE GENOMIC DNA]</scope>
    <source>
        <strain evidence="9">ST-NAGAB-D1</strain>
    </source>
</reference>
<dbReference type="SUPFAM" id="SSF88946">
    <property type="entry name" value="Sigma2 domain of RNA polymerase sigma factors"/>
    <property type="match status" value="1"/>
</dbReference>
<sequence length="207" mass="23696">MQTQPVNKTDKDTITIDDLTLVRKCKAGDTVAMKHLILRYQDRIYNLTHKICQNPEDAAELTQETFVKVIQSIRKFKENSSFYTWLFRIAVNLTINHCRRKFRISTRSLDAFSEGDEGKARQLKHYLADSSAADPALVAQDRESVEILNASIAQLDEKQRTILVLRDIEGMPYAKIADTLEVEIGTVKSRISRARKSLREILDSVIK</sequence>
<dbReference type="GO" id="GO:0006352">
    <property type="term" value="P:DNA-templated transcription initiation"/>
    <property type="evidence" value="ECO:0007669"/>
    <property type="project" value="InterPro"/>
</dbReference>
<evidence type="ECO:0000256" key="4">
    <source>
        <dbReference type="ARBA" id="ARBA00023125"/>
    </source>
</evidence>
<dbReference type="InterPro" id="IPR039425">
    <property type="entry name" value="RNA_pol_sigma-70-like"/>
</dbReference>
<dbReference type="AlphaFoldDB" id="A0A1U9NPI0"/>
<feature type="domain" description="RNA polymerase sigma factor 70 region 4 type 2" evidence="7">
    <location>
        <begin position="148"/>
        <end position="198"/>
    </location>
</feature>
<dbReference type="Pfam" id="PF08281">
    <property type="entry name" value="Sigma70_r4_2"/>
    <property type="match status" value="1"/>
</dbReference>
<protein>
    <submittedName>
        <fullName evidence="8">Sigma-W factor</fullName>
    </submittedName>
</protein>
<dbReference type="InterPro" id="IPR014284">
    <property type="entry name" value="RNA_pol_sigma-70_dom"/>
</dbReference>
<dbReference type="SUPFAM" id="SSF88659">
    <property type="entry name" value="Sigma3 and sigma4 domains of RNA polymerase sigma factors"/>
    <property type="match status" value="1"/>
</dbReference>
<evidence type="ECO:0000313" key="9">
    <source>
        <dbReference type="Proteomes" id="UP000189674"/>
    </source>
</evidence>
<dbReference type="NCBIfam" id="TIGR02937">
    <property type="entry name" value="sigma70-ECF"/>
    <property type="match status" value="1"/>
</dbReference>
<accession>A0A1U9NPI0</accession>
<dbReference type="InterPro" id="IPR036388">
    <property type="entry name" value="WH-like_DNA-bd_sf"/>
</dbReference>
<keyword evidence="9" id="KW-1185">Reference proteome</keyword>
<feature type="domain" description="RNA polymerase sigma-70 region 2" evidence="6">
    <location>
        <begin position="36"/>
        <end position="101"/>
    </location>
</feature>
<evidence type="ECO:0000256" key="5">
    <source>
        <dbReference type="ARBA" id="ARBA00023163"/>
    </source>
</evidence>
<dbReference type="KEGG" id="alus:STSP2_02942"/>
<dbReference type="Gene3D" id="1.10.1740.10">
    <property type="match status" value="1"/>
</dbReference>
<dbReference type="EMBL" id="CP019791">
    <property type="protein sequence ID" value="AQT69745.1"/>
    <property type="molecule type" value="Genomic_DNA"/>
</dbReference>
<dbReference type="PANTHER" id="PTHR43133">
    <property type="entry name" value="RNA POLYMERASE ECF-TYPE SIGMA FACTO"/>
    <property type="match status" value="1"/>
</dbReference>
<dbReference type="InterPro" id="IPR007627">
    <property type="entry name" value="RNA_pol_sigma70_r2"/>
</dbReference>
<dbReference type="GO" id="GO:0003677">
    <property type="term" value="F:DNA binding"/>
    <property type="evidence" value="ECO:0007669"/>
    <property type="project" value="UniProtKB-KW"/>
</dbReference>
<dbReference type="PANTHER" id="PTHR43133:SF8">
    <property type="entry name" value="RNA POLYMERASE SIGMA FACTOR HI_1459-RELATED"/>
    <property type="match status" value="1"/>
</dbReference>
<keyword evidence="3" id="KW-0731">Sigma factor</keyword>